<evidence type="ECO:0000313" key="2">
    <source>
        <dbReference type="EMBL" id="KYN02371.1"/>
    </source>
</evidence>
<organism evidence="2 3">
    <name type="scientific">Cyphomyrmex costatus</name>
    <dbReference type="NCBI Taxonomy" id="456900"/>
    <lineage>
        <taxon>Eukaryota</taxon>
        <taxon>Metazoa</taxon>
        <taxon>Ecdysozoa</taxon>
        <taxon>Arthropoda</taxon>
        <taxon>Hexapoda</taxon>
        <taxon>Insecta</taxon>
        <taxon>Pterygota</taxon>
        <taxon>Neoptera</taxon>
        <taxon>Endopterygota</taxon>
        <taxon>Hymenoptera</taxon>
        <taxon>Apocrita</taxon>
        <taxon>Aculeata</taxon>
        <taxon>Formicoidea</taxon>
        <taxon>Formicidae</taxon>
        <taxon>Myrmicinae</taxon>
        <taxon>Cyphomyrmex</taxon>
    </lineage>
</organism>
<sequence length="74" mass="8902">MKHRAYVDAAQREKRKRSYTRSEEEDREKERDTEIALKCHHITFCLRIARSVAEQQQAHADRRKHNDRLGEAKL</sequence>
<evidence type="ECO:0000256" key="1">
    <source>
        <dbReference type="SAM" id="MobiDB-lite"/>
    </source>
</evidence>
<dbReference type="EMBL" id="KQ977481">
    <property type="protein sequence ID" value="KYN02371.1"/>
    <property type="molecule type" value="Genomic_DNA"/>
</dbReference>
<proteinExistence type="predicted"/>
<reference evidence="2 3" key="1">
    <citation type="submission" date="2016-03" db="EMBL/GenBank/DDBJ databases">
        <title>Cyphomyrmex costatus WGS genome.</title>
        <authorList>
            <person name="Nygaard S."/>
            <person name="Hu H."/>
            <person name="Boomsma J."/>
            <person name="Zhang G."/>
        </authorList>
    </citation>
    <scope>NUCLEOTIDE SEQUENCE [LARGE SCALE GENOMIC DNA]</scope>
    <source>
        <strain evidence="2">MS0001</strain>
        <tissue evidence="2">Whole body</tissue>
    </source>
</reference>
<gene>
    <name evidence="2" type="ORF">ALC62_06751</name>
</gene>
<accession>A0A195CNS8</accession>
<dbReference type="AlphaFoldDB" id="A0A195CNS8"/>
<feature type="region of interest" description="Disordered" evidence="1">
    <location>
        <begin position="1"/>
        <end position="31"/>
    </location>
</feature>
<name>A0A195CNS8_9HYME</name>
<evidence type="ECO:0000313" key="3">
    <source>
        <dbReference type="Proteomes" id="UP000078542"/>
    </source>
</evidence>
<dbReference type="Proteomes" id="UP000078542">
    <property type="component" value="Unassembled WGS sequence"/>
</dbReference>
<feature type="region of interest" description="Disordered" evidence="1">
    <location>
        <begin position="54"/>
        <end position="74"/>
    </location>
</feature>
<keyword evidence="3" id="KW-1185">Reference proteome</keyword>
<protein>
    <submittedName>
        <fullName evidence="2">Uncharacterized protein</fullName>
    </submittedName>
</protein>
<feature type="compositionally biased region" description="Basic and acidic residues" evidence="1">
    <location>
        <begin position="20"/>
        <end position="31"/>
    </location>
</feature>